<feature type="chain" id="PRO_5046122386" description="Secreted protein" evidence="2">
    <location>
        <begin position="20"/>
        <end position="185"/>
    </location>
</feature>
<feature type="region of interest" description="Disordered" evidence="1">
    <location>
        <begin position="99"/>
        <end position="119"/>
    </location>
</feature>
<dbReference type="RefSeq" id="WP_370562438.1">
    <property type="nucleotide sequence ID" value="NZ_JBFWIB010000001.1"/>
</dbReference>
<keyword evidence="4" id="KW-1185">Reference proteome</keyword>
<feature type="signal peptide" evidence="2">
    <location>
        <begin position="1"/>
        <end position="19"/>
    </location>
</feature>
<dbReference type="Proteomes" id="UP001566331">
    <property type="component" value="Unassembled WGS sequence"/>
</dbReference>
<gene>
    <name evidence="3" type="ORF">AB6713_02485</name>
</gene>
<comment type="caution">
    <text evidence="3">The sequence shown here is derived from an EMBL/GenBank/DDBJ whole genome shotgun (WGS) entry which is preliminary data.</text>
</comment>
<evidence type="ECO:0000256" key="1">
    <source>
        <dbReference type="SAM" id="MobiDB-lite"/>
    </source>
</evidence>
<name>A0ABV4HNU8_9GAMM</name>
<sequence length="185" mass="19748">MRAATTLLLLLAVPALGHAADCSRTPGSVPSVPLQPTVLAPLSPELAAPSYRLGAHGGVLSHAYDEAQSVDQVLLRLRVEDCRNVASAMPAPTVVDPLDPSVYKPKTEHDNTPWRFDMSQNGKMMTADEFDAWMKARGVRVARGAPKPAAQPEEVLVIDEEIDLVLPAAVAPETESAEAALPIRD</sequence>
<evidence type="ECO:0000313" key="4">
    <source>
        <dbReference type="Proteomes" id="UP001566331"/>
    </source>
</evidence>
<protein>
    <recommendedName>
        <fullName evidence="5">Secreted protein</fullName>
    </recommendedName>
</protein>
<proteinExistence type="predicted"/>
<accession>A0ABV4HNU8</accession>
<keyword evidence="2" id="KW-0732">Signal</keyword>
<dbReference type="EMBL" id="JBFWIC010000002">
    <property type="protein sequence ID" value="MEZ0473481.1"/>
    <property type="molecule type" value="Genomic_DNA"/>
</dbReference>
<reference evidence="3 4" key="1">
    <citation type="submission" date="2024-07" db="EMBL/GenBank/DDBJ databases">
        <title>Luteimonas salilacus sp. nov., isolated from the shore soil of Salt Lake in Tibet of China.</title>
        <authorList>
            <person name="Zhang X."/>
            <person name="Li A."/>
        </authorList>
    </citation>
    <scope>NUCLEOTIDE SEQUENCE [LARGE SCALE GENOMIC DNA]</scope>
    <source>
        <strain evidence="3 4">B3-2-R+30</strain>
    </source>
</reference>
<evidence type="ECO:0008006" key="5">
    <source>
        <dbReference type="Google" id="ProtNLM"/>
    </source>
</evidence>
<organism evidence="3 4">
    <name type="scientific">Luteimonas salinilitoris</name>
    <dbReference type="NCBI Taxonomy" id="3237697"/>
    <lineage>
        <taxon>Bacteria</taxon>
        <taxon>Pseudomonadati</taxon>
        <taxon>Pseudomonadota</taxon>
        <taxon>Gammaproteobacteria</taxon>
        <taxon>Lysobacterales</taxon>
        <taxon>Lysobacteraceae</taxon>
        <taxon>Luteimonas</taxon>
    </lineage>
</organism>
<evidence type="ECO:0000313" key="3">
    <source>
        <dbReference type="EMBL" id="MEZ0473481.1"/>
    </source>
</evidence>
<evidence type="ECO:0000256" key="2">
    <source>
        <dbReference type="SAM" id="SignalP"/>
    </source>
</evidence>